<dbReference type="Gene3D" id="3.40.50.720">
    <property type="entry name" value="NAD(P)-binding Rossmann-like Domain"/>
    <property type="match status" value="1"/>
</dbReference>
<evidence type="ECO:0000313" key="2">
    <source>
        <dbReference type="EMBL" id="CAB4347264.1"/>
    </source>
</evidence>
<dbReference type="Pfam" id="PF13549">
    <property type="entry name" value="ATP-grasp_5"/>
    <property type="match status" value="1"/>
</dbReference>
<dbReference type="Gene3D" id="3.30.470.20">
    <property type="entry name" value="ATP-grasp fold, B domain"/>
    <property type="match status" value="1"/>
</dbReference>
<feature type="domain" description="Succinyl-CoA synthetase-like flavodoxin" evidence="1">
    <location>
        <begin position="83"/>
        <end position="219"/>
    </location>
</feature>
<dbReference type="GO" id="GO:0005524">
    <property type="term" value="F:ATP binding"/>
    <property type="evidence" value="ECO:0007669"/>
    <property type="project" value="InterPro"/>
</dbReference>
<dbReference type="Gene3D" id="3.40.50.261">
    <property type="entry name" value="Succinyl-CoA synthetase domains"/>
    <property type="match status" value="2"/>
</dbReference>
<dbReference type="InterPro" id="IPR036291">
    <property type="entry name" value="NAD(P)-bd_dom_sf"/>
</dbReference>
<dbReference type="EMBL" id="CAESAO010000204">
    <property type="protein sequence ID" value="CAB4347264.1"/>
    <property type="molecule type" value="Genomic_DNA"/>
</dbReference>
<dbReference type="Gene3D" id="3.30.1490.20">
    <property type="entry name" value="ATP-grasp fold, A domain"/>
    <property type="match status" value="1"/>
</dbReference>
<evidence type="ECO:0000259" key="1">
    <source>
        <dbReference type="Pfam" id="PF13607"/>
    </source>
</evidence>
<protein>
    <submittedName>
        <fullName evidence="2">Unannotated protein</fullName>
    </submittedName>
</protein>
<dbReference type="PANTHER" id="PTHR42793">
    <property type="entry name" value="COA BINDING DOMAIN CONTAINING PROTEIN"/>
    <property type="match status" value="1"/>
</dbReference>
<gene>
    <name evidence="2" type="ORF">UFOPK3522_01628</name>
</gene>
<dbReference type="Pfam" id="PF13607">
    <property type="entry name" value="Succ_CoA_lig"/>
    <property type="match status" value="1"/>
</dbReference>
<dbReference type="InterPro" id="IPR016102">
    <property type="entry name" value="Succinyl-CoA_synth-like"/>
</dbReference>
<dbReference type="PANTHER" id="PTHR42793:SF1">
    <property type="entry name" value="PEPTIDYL-LYSINE N-ACETYLTRANSFERASE PATZ"/>
    <property type="match status" value="1"/>
</dbReference>
<accession>A0A6J5ZX90</accession>
<dbReference type="InterPro" id="IPR032875">
    <property type="entry name" value="Succ_CoA_lig_flav_dom"/>
</dbReference>
<dbReference type="SUPFAM" id="SSF51735">
    <property type="entry name" value="NAD(P)-binding Rossmann-fold domains"/>
    <property type="match status" value="1"/>
</dbReference>
<name>A0A6J5ZX90_9ZZZZ</name>
<organism evidence="2">
    <name type="scientific">freshwater metagenome</name>
    <dbReference type="NCBI Taxonomy" id="449393"/>
    <lineage>
        <taxon>unclassified sequences</taxon>
        <taxon>metagenomes</taxon>
        <taxon>ecological metagenomes</taxon>
    </lineage>
</organism>
<dbReference type="InterPro" id="IPR013815">
    <property type="entry name" value="ATP_grasp_subdomain_1"/>
</dbReference>
<dbReference type="AlphaFoldDB" id="A0A6J5ZX90"/>
<dbReference type="SUPFAM" id="SSF52210">
    <property type="entry name" value="Succinyl-CoA synthetase domains"/>
    <property type="match status" value="2"/>
</dbReference>
<proteinExistence type="predicted"/>
<dbReference type="SUPFAM" id="SSF56059">
    <property type="entry name" value="Glutathione synthetase ATP-binding domain-like"/>
    <property type="match status" value="1"/>
</dbReference>
<reference evidence="2" key="1">
    <citation type="submission" date="2020-05" db="EMBL/GenBank/DDBJ databases">
        <authorList>
            <person name="Chiriac C."/>
            <person name="Salcher M."/>
            <person name="Ghai R."/>
            <person name="Kavagutti S V."/>
        </authorList>
    </citation>
    <scope>NUCLEOTIDE SEQUENCE</scope>
</reference>
<sequence length="621" mass="62530">MIVAIPAEHVAAVIEQAGALGCGGAVVFAAGFSESREGEQHEAALVAAAAAHDLPVCGPNGNGIVSIASNFALWGDMVGPRDAGPVALVSQSGNVAVNAIASRRGLRLHTVVSCGNQAVLDAADYLEAFCELDGVRSVACYLEAEGDGARWCAALEACARADVAVTILKAGSSEAGAAAAQAHTGAVAGDQRVFQAMTEAAGAAWARDPHELLETAKALAVRGRGGLAAGVAVMTCSGGDSSVCADLAAEIGVSLPPLQPETIARLEELLPSAATAANPLDYTSLLWGDPGAIEGLVRALADDPGIGRVLVLYDQPDGLDGDAVESWAQAIEGVRAATDCPAQLVVCSTLPELMPDDVAASLIDDGIAALAGLQSGLQAIAELVKEPVAPERIAAIGAACQRAAASVSGGELEWLSEHDAKALLTTHALAVPEGRVASDQDDAVAALSQLGGRVAIKLSGTELRHKSELGALALDLRSEADVRSAYSRLSALPAAASASVFVEAMAEPGVEMIVAARTDAVVPALIVGLGGIWTELLSDAAVIPLPASASEVEAAIRGLRGAALLDGGRGGVKLAIGALAEFAAGIGELLLSDRLELIECNPVIVSERGAVAADALIARRT</sequence>